<dbReference type="Gene3D" id="3.30.530.20">
    <property type="match status" value="1"/>
</dbReference>
<evidence type="ECO:0000313" key="1">
    <source>
        <dbReference type="EMBL" id="USQ86698.1"/>
    </source>
</evidence>
<dbReference type="RefSeq" id="WP_252552422.1">
    <property type="nucleotide sequence ID" value="NZ_CP099468.1"/>
</dbReference>
<name>A0ABY4ZCF0_9ACTN</name>
<dbReference type="InterPro" id="IPR023393">
    <property type="entry name" value="START-like_dom_sf"/>
</dbReference>
<dbReference type="EMBL" id="CP099468">
    <property type="protein sequence ID" value="USQ86698.1"/>
    <property type="molecule type" value="Genomic_DNA"/>
</dbReference>
<dbReference type="Proteomes" id="UP001056374">
    <property type="component" value="Chromosome"/>
</dbReference>
<keyword evidence="2" id="KW-1185">Reference proteome</keyword>
<gene>
    <name evidence="1" type="ORF">NFX46_25140</name>
</gene>
<dbReference type="SUPFAM" id="SSF55961">
    <property type="entry name" value="Bet v1-like"/>
    <property type="match status" value="1"/>
</dbReference>
<dbReference type="Pfam" id="PF10604">
    <property type="entry name" value="Polyketide_cyc2"/>
    <property type="match status" value="1"/>
</dbReference>
<evidence type="ECO:0000313" key="2">
    <source>
        <dbReference type="Proteomes" id="UP001056374"/>
    </source>
</evidence>
<sequence length="158" mass="17162">MAHRLRPEGLGFLTTAPVRLVFAEEVAAAPEQVFHALAQDVTGWAAWFPAVTSARVTEDGAGRDVRLRGGTRFRESVLLSQEPEVYAYRIDVTNAPGTRALVEEWRLALAGSGTRVRWTFAADGTAAFRGALRLARPGMGRSFRGAVALLDRRIAGRA</sequence>
<protein>
    <submittedName>
        <fullName evidence="1">SRPBCC family protein</fullName>
    </submittedName>
</protein>
<dbReference type="InterPro" id="IPR019587">
    <property type="entry name" value="Polyketide_cyclase/dehydratase"/>
</dbReference>
<proteinExistence type="predicted"/>
<accession>A0ABY4ZCF0</accession>
<reference evidence="1" key="1">
    <citation type="submission" date="2022-06" db="EMBL/GenBank/DDBJ databases">
        <title>Complete genome sequence of soil microorganisms Streptomyces sp. Qhu-M197 isolated from Alpine meadows habitats on the Tibetan Plateau.</title>
        <authorList>
            <person name="Zhang B."/>
            <person name="Xiang X."/>
            <person name="Fan J."/>
        </authorList>
    </citation>
    <scope>NUCLEOTIDE SEQUENCE</scope>
    <source>
        <strain evidence="1">Qhu-M197</strain>
    </source>
</reference>
<organism evidence="1 2">
    <name type="scientific">Streptomyces phaeoluteigriseus</name>
    <dbReference type="NCBI Taxonomy" id="114686"/>
    <lineage>
        <taxon>Bacteria</taxon>
        <taxon>Bacillati</taxon>
        <taxon>Actinomycetota</taxon>
        <taxon>Actinomycetes</taxon>
        <taxon>Kitasatosporales</taxon>
        <taxon>Streptomycetaceae</taxon>
        <taxon>Streptomyces</taxon>
        <taxon>Streptomyces aurantiacus group</taxon>
    </lineage>
</organism>
<dbReference type="CDD" id="cd07821">
    <property type="entry name" value="PYR_PYL_RCAR_like"/>
    <property type="match status" value="1"/>
</dbReference>